<feature type="compositionally biased region" description="Basic and acidic residues" evidence="1">
    <location>
        <begin position="173"/>
        <end position="183"/>
    </location>
</feature>
<feature type="domain" description="Lipocalin/cytosolic fatty-acid binding" evidence="3">
    <location>
        <begin position="86"/>
        <end position="165"/>
    </location>
</feature>
<dbReference type="PANTHER" id="PTHR10612">
    <property type="entry name" value="APOLIPOPROTEIN D"/>
    <property type="match status" value="1"/>
</dbReference>
<gene>
    <name evidence="4" type="ORF">PSFLO_05275</name>
</gene>
<dbReference type="GO" id="GO:0006629">
    <property type="term" value="P:lipid metabolic process"/>
    <property type="evidence" value="ECO:0007669"/>
    <property type="project" value="TreeGrafter"/>
</dbReference>
<keyword evidence="2" id="KW-0732">Signal</keyword>
<dbReference type="InterPro" id="IPR012674">
    <property type="entry name" value="Calycin"/>
</dbReference>
<evidence type="ECO:0000259" key="3">
    <source>
        <dbReference type="Pfam" id="PF08212"/>
    </source>
</evidence>
<evidence type="ECO:0000256" key="2">
    <source>
        <dbReference type="SAM" id="SignalP"/>
    </source>
</evidence>
<dbReference type="GO" id="GO:0005737">
    <property type="term" value="C:cytoplasm"/>
    <property type="evidence" value="ECO:0007669"/>
    <property type="project" value="TreeGrafter"/>
</dbReference>
<feature type="signal peptide" evidence="2">
    <location>
        <begin position="1"/>
        <end position="22"/>
    </location>
</feature>
<accession>A0A5C3F5M1</accession>
<feature type="compositionally biased region" description="Acidic residues" evidence="1">
    <location>
        <begin position="233"/>
        <end position="242"/>
    </location>
</feature>
<dbReference type="InterPro" id="IPR000566">
    <property type="entry name" value="Lipocln_cytosolic_FA-bd_dom"/>
</dbReference>
<keyword evidence="5" id="KW-1185">Reference proteome</keyword>
<protein>
    <recommendedName>
        <fullName evidence="3">Lipocalin/cytosolic fatty-acid binding domain-containing protein</fullName>
    </recommendedName>
</protein>
<dbReference type="Gene3D" id="2.40.128.20">
    <property type="match status" value="1"/>
</dbReference>
<dbReference type="GO" id="GO:0000302">
    <property type="term" value="P:response to reactive oxygen species"/>
    <property type="evidence" value="ECO:0007669"/>
    <property type="project" value="TreeGrafter"/>
</dbReference>
<dbReference type="AlphaFoldDB" id="A0A5C3F5M1"/>
<dbReference type="EMBL" id="OOIP01000016">
    <property type="protein sequence ID" value="SPO39794.1"/>
    <property type="molecule type" value="Genomic_DNA"/>
</dbReference>
<evidence type="ECO:0000256" key="1">
    <source>
        <dbReference type="SAM" id="MobiDB-lite"/>
    </source>
</evidence>
<name>A0A5C3F5M1_9BASI</name>
<dbReference type="PANTHER" id="PTHR10612:SF34">
    <property type="entry name" value="APOLIPOPROTEIN D"/>
    <property type="match status" value="1"/>
</dbReference>
<sequence length="307" mass="33555">MLGTSATKLSLLLASTSVVVGASPLLSARQDSTASGSGNSSSLPTFPVGLASATWDGELFYPKPIDDFEATKYVGPRPDGDSRPVWYQWAASEQPFLKGCRCVYARYGTNENGTVSVENSCTRGDRASSIKGYAAPTPDYGDGSFQVAFFGAKPDQRGPNYVVTRAFSNKPGEDLVRLKNADSRDDEEDNNTNTNNNTNSNDNDNDNSNDNANSNDNDNDNDNDNGRRKRDEDGTDDDAEEERYETVIVGSQNFSGWFLLSRTRTVQTDIVEAYLREVADAGFDLTKPYEIYDQENCGAEPPYNPDA</sequence>
<evidence type="ECO:0000313" key="4">
    <source>
        <dbReference type="EMBL" id="SPO39794.1"/>
    </source>
</evidence>
<reference evidence="4 5" key="1">
    <citation type="submission" date="2018-03" db="EMBL/GenBank/DDBJ databases">
        <authorList>
            <person name="Guldener U."/>
        </authorList>
    </citation>
    <scope>NUCLEOTIDE SEQUENCE [LARGE SCALE GENOMIC DNA]</scope>
    <source>
        <strain evidence="4 5">DAOM196992</strain>
    </source>
</reference>
<evidence type="ECO:0000313" key="5">
    <source>
        <dbReference type="Proteomes" id="UP000323386"/>
    </source>
</evidence>
<dbReference type="SUPFAM" id="SSF50814">
    <property type="entry name" value="Lipocalins"/>
    <property type="match status" value="1"/>
</dbReference>
<dbReference type="Proteomes" id="UP000323386">
    <property type="component" value="Unassembled WGS sequence"/>
</dbReference>
<feature type="compositionally biased region" description="Low complexity" evidence="1">
    <location>
        <begin position="191"/>
        <end position="216"/>
    </location>
</feature>
<dbReference type="Pfam" id="PF08212">
    <property type="entry name" value="Lipocalin_2"/>
    <property type="match status" value="1"/>
</dbReference>
<proteinExistence type="predicted"/>
<feature type="region of interest" description="Disordered" evidence="1">
    <location>
        <begin position="173"/>
        <end position="242"/>
    </location>
</feature>
<dbReference type="OrthoDB" id="565904at2759"/>
<feature type="chain" id="PRO_5023073330" description="Lipocalin/cytosolic fatty-acid binding domain-containing protein" evidence="2">
    <location>
        <begin position="23"/>
        <end position="307"/>
    </location>
</feature>
<organism evidence="4 5">
    <name type="scientific">Pseudozyma flocculosa</name>
    <dbReference type="NCBI Taxonomy" id="84751"/>
    <lineage>
        <taxon>Eukaryota</taxon>
        <taxon>Fungi</taxon>
        <taxon>Dikarya</taxon>
        <taxon>Basidiomycota</taxon>
        <taxon>Ustilaginomycotina</taxon>
        <taxon>Ustilaginomycetes</taxon>
        <taxon>Ustilaginales</taxon>
        <taxon>Ustilaginaceae</taxon>
        <taxon>Pseudozyma</taxon>
    </lineage>
</organism>